<dbReference type="PANTHER" id="PTHR38784">
    <property type="entry name" value="SUCROSE PHOSPHORYLASE"/>
    <property type="match status" value="1"/>
</dbReference>
<dbReference type="PIRSF" id="PIRSF011484">
    <property type="entry name" value="YaeQ"/>
    <property type="match status" value="1"/>
</dbReference>
<dbReference type="InterPro" id="IPR009822">
    <property type="entry name" value="YaeQ"/>
</dbReference>
<proteinExistence type="predicted"/>
<dbReference type="Pfam" id="PF07152">
    <property type="entry name" value="YaeQ"/>
    <property type="match status" value="1"/>
</dbReference>
<dbReference type="Proteomes" id="UP001107961">
    <property type="component" value="Unassembled WGS sequence"/>
</dbReference>
<dbReference type="RefSeq" id="WP_022997304.1">
    <property type="nucleotide sequence ID" value="NZ_CBDDTQ010000003.1"/>
</dbReference>
<dbReference type="EMBL" id="JAJVKT010000002">
    <property type="protein sequence ID" value="MCE7507510.1"/>
    <property type="molecule type" value="Genomic_DNA"/>
</dbReference>
<sequence>MALKATIYKAELTVSDMDRDYYATHELTLALHPSETESRMMLRLMAFALHAHEDLAFTRGISSTEEPDLWRHNPDGTLALWIELGMPDEKRLRKACGLAEQVLVYCYGPRAPRVWWESMANKVRRFDNLTVRHVAADSETALAGLAQRSMRLQAMIQDGQLWIGDDSRNVEVDRPQWYP</sequence>
<keyword evidence="2" id="KW-1185">Reference proteome</keyword>
<dbReference type="Gene3D" id="3.10.640.10">
    <property type="entry name" value="Restriction endonuclease-like alpha-beta roll domain"/>
    <property type="match status" value="1"/>
</dbReference>
<reference evidence="1" key="1">
    <citation type="submission" date="2022-01" db="EMBL/GenBank/DDBJ databases">
        <authorList>
            <person name="Karlyshev A.V."/>
            <person name="Jaspars M."/>
        </authorList>
    </citation>
    <scope>NUCLEOTIDE SEQUENCE</scope>
    <source>
        <strain evidence="1">AGSA3-2</strain>
    </source>
</reference>
<dbReference type="AlphaFoldDB" id="A0A9Q3ZBQ9"/>
<dbReference type="InterPro" id="IPR011335">
    <property type="entry name" value="Restrct_endonuc-II-like"/>
</dbReference>
<accession>A0A9Q3ZBQ9</accession>
<dbReference type="CDD" id="cd22368">
    <property type="entry name" value="YaeQ-like"/>
    <property type="match status" value="1"/>
</dbReference>
<evidence type="ECO:0000313" key="2">
    <source>
        <dbReference type="Proteomes" id="UP001107961"/>
    </source>
</evidence>
<name>A0A9Q3ZBQ9_9GAMM</name>
<dbReference type="PANTHER" id="PTHR38784:SF1">
    <property type="entry name" value="SUCROSE PHOSPHORYLASE"/>
    <property type="match status" value="1"/>
</dbReference>
<dbReference type="SUPFAM" id="SSF52980">
    <property type="entry name" value="Restriction endonuclease-like"/>
    <property type="match status" value="1"/>
</dbReference>
<organism evidence="1 2">
    <name type="scientific">Alloalcanivorax xenomutans</name>
    <dbReference type="NCBI Taxonomy" id="1094342"/>
    <lineage>
        <taxon>Bacteria</taxon>
        <taxon>Pseudomonadati</taxon>
        <taxon>Pseudomonadota</taxon>
        <taxon>Gammaproteobacteria</taxon>
        <taxon>Oceanospirillales</taxon>
        <taxon>Alcanivoracaceae</taxon>
        <taxon>Alloalcanivorax</taxon>
    </lineage>
</organism>
<comment type="caution">
    <text evidence="1">The sequence shown here is derived from an EMBL/GenBank/DDBJ whole genome shotgun (WGS) entry which is preliminary data.</text>
</comment>
<evidence type="ECO:0000313" key="1">
    <source>
        <dbReference type="EMBL" id="MCE7507510.1"/>
    </source>
</evidence>
<dbReference type="SMART" id="SM01322">
    <property type="entry name" value="YaeQ"/>
    <property type="match status" value="1"/>
</dbReference>
<gene>
    <name evidence="1" type="ORF">LZG35_02590</name>
</gene>
<dbReference type="KEGG" id="axe:P40_21225"/>
<protein>
    <submittedName>
        <fullName evidence="1">YaeQ family protein</fullName>
    </submittedName>
</protein>
<dbReference type="GeneID" id="94688842"/>
<dbReference type="InterPro" id="IPR038590">
    <property type="entry name" value="YaeQ_sf"/>
</dbReference>